<dbReference type="Gene3D" id="3.30.30.40">
    <property type="match status" value="1"/>
</dbReference>
<dbReference type="SMART" id="SM00882">
    <property type="entry name" value="CoA_trans"/>
    <property type="match status" value="1"/>
</dbReference>
<dbReference type="SUPFAM" id="SSF100950">
    <property type="entry name" value="NagB/RpiA/CoA transferase-like"/>
    <property type="match status" value="1"/>
</dbReference>
<gene>
    <name evidence="1" type="ORF">C7B43_17645</name>
</gene>
<organism evidence="1 2">
    <name type="scientific">Sulfobacillus benefaciens</name>
    <dbReference type="NCBI Taxonomy" id="453960"/>
    <lineage>
        <taxon>Bacteria</taxon>
        <taxon>Bacillati</taxon>
        <taxon>Bacillota</taxon>
        <taxon>Clostridia</taxon>
        <taxon>Eubacteriales</taxon>
        <taxon>Clostridiales Family XVII. Incertae Sedis</taxon>
        <taxon>Sulfobacillus</taxon>
    </lineage>
</organism>
<protein>
    <submittedName>
        <fullName evidence="1">CoA transferase subunit A</fullName>
    </submittedName>
</protein>
<sequence>MDVIVSKVMTLTHAVKQFVTDGSSLFLGAAHEALIPFAAVHELIRQNKRHLTFCAPISDVACDLLIGAGLLDAVKVAWAGNVSGGLGHNIRRSQEQGIPHPVTFYDYSNYTMALALQAAQMGVPFLPTRTLQGTDLLNSRVGFEPFTWHEESLVAVPALQPDVAIIGVQRADKEGNGVIDGPRGMTHEVMMASRHVILICEELLESSEEKSPAPWQIDVPSLVVDAVVPISFAFHPSPCLGFYGRDTAFFGDYHQQTRSLDGFKRWLDTWIGDSHDDYLAQLGAERLQILRSHEKEGLLQWPKAL</sequence>
<dbReference type="Pfam" id="PF01144">
    <property type="entry name" value="CoA_trans"/>
    <property type="match status" value="1"/>
</dbReference>
<dbReference type="InterPro" id="IPR004165">
    <property type="entry name" value="CoA_trans_fam_I"/>
</dbReference>
<name>A0A2T2WS34_9FIRM</name>
<dbReference type="Gene3D" id="3.40.1080.10">
    <property type="entry name" value="Glutaconate Coenzyme A-transferase"/>
    <property type="match status" value="1"/>
</dbReference>
<evidence type="ECO:0000313" key="2">
    <source>
        <dbReference type="Proteomes" id="UP000242699"/>
    </source>
</evidence>
<dbReference type="AlphaFoldDB" id="A0A2T2WS34"/>
<dbReference type="GO" id="GO:0008410">
    <property type="term" value="F:CoA-transferase activity"/>
    <property type="evidence" value="ECO:0007669"/>
    <property type="project" value="InterPro"/>
</dbReference>
<evidence type="ECO:0000313" key="1">
    <source>
        <dbReference type="EMBL" id="PSR25058.1"/>
    </source>
</evidence>
<dbReference type="InterPro" id="IPR037171">
    <property type="entry name" value="NagB/RpiA_transferase-like"/>
</dbReference>
<dbReference type="EMBL" id="PXYT01000061">
    <property type="protein sequence ID" value="PSR25058.1"/>
    <property type="molecule type" value="Genomic_DNA"/>
</dbReference>
<proteinExistence type="predicted"/>
<accession>A0A2T2WS34</accession>
<reference evidence="1 2" key="1">
    <citation type="journal article" date="2014" name="BMC Genomics">
        <title>Comparison of environmental and isolate Sulfobacillus genomes reveals diverse carbon, sulfur, nitrogen, and hydrogen metabolisms.</title>
        <authorList>
            <person name="Justice N.B."/>
            <person name="Norman A."/>
            <person name="Brown C.T."/>
            <person name="Singh A."/>
            <person name="Thomas B.C."/>
            <person name="Banfield J.F."/>
        </authorList>
    </citation>
    <scope>NUCLEOTIDE SEQUENCE [LARGE SCALE GENOMIC DNA]</scope>
    <source>
        <strain evidence="1">AMDSBA1</strain>
    </source>
</reference>
<keyword evidence="1" id="KW-0808">Transferase</keyword>
<dbReference type="Proteomes" id="UP000242699">
    <property type="component" value="Unassembled WGS sequence"/>
</dbReference>
<comment type="caution">
    <text evidence="1">The sequence shown here is derived from an EMBL/GenBank/DDBJ whole genome shotgun (WGS) entry which is preliminary data.</text>
</comment>